<dbReference type="RefSeq" id="WP_189966381.1">
    <property type="nucleotide sequence ID" value="NZ_BMVL01000003.1"/>
</dbReference>
<evidence type="ECO:0000313" key="1">
    <source>
        <dbReference type="EMBL" id="MBP2036780.1"/>
    </source>
</evidence>
<gene>
    <name evidence="1" type="ORF">J2Z77_002580</name>
</gene>
<organism evidence="1 2">
    <name type="scientific">Streptomyces avidinii</name>
    <dbReference type="NCBI Taxonomy" id="1895"/>
    <lineage>
        <taxon>Bacteria</taxon>
        <taxon>Bacillati</taxon>
        <taxon>Actinomycetota</taxon>
        <taxon>Actinomycetes</taxon>
        <taxon>Kitasatosporales</taxon>
        <taxon>Streptomycetaceae</taxon>
        <taxon>Streptomyces</taxon>
    </lineage>
</organism>
<protein>
    <submittedName>
        <fullName evidence="1">Acyl-CoA reductase-like NAD-dependent aldehyde dehydrogenase</fullName>
    </submittedName>
</protein>
<keyword evidence="2" id="KW-1185">Reference proteome</keyword>
<name>A0ABS4L3V5_STRAV</name>
<accession>A0ABS4L3V5</accession>
<evidence type="ECO:0000313" key="2">
    <source>
        <dbReference type="Proteomes" id="UP001519310"/>
    </source>
</evidence>
<proteinExistence type="predicted"/>
<comment type="caution">
    <text evidence="1">The sequence shown here is derived from an EMBL/GenBank/DDBJ whole genome shotgun (WGS) entry which is preliminary data.</text>
</comment>
<sequence>MTRTPDVDTPDVVTLASLDTHRLIVTLPNQGPADVRSNLPRATAATMLRRLADELDAEEVLAALPGEAFATLAQQLTRRHRPAEAARHAADALAHHTRELADMLAAALDRGIPAEAPSAGRYLVSLLRTHAVNLGSPPRTALHDVLDLAAARRARLTRRTQR</sequence>
<dbReference type="Proteomes" id="UP001519310">
    <property type="component" value="Unassembled WGS sequence"/>
</dbReference>
<reference evidence="1 2" key="1">
    <citation type="submission" date="2021-03" db="EMBL/GenBank/DDBJ databases">
        <title>Genomic Encyclopedia of Type Strains, Phase IV (KMG-IV): sequencing the most valuable type-strain genomes for metagenomic binning, comparative biology and taxonomic classification.</title>
        <authorList>
            <person name="Goeker M."/>
        </authorList>
    </citation>
    <scope>NUCLEOTIDE SEQUENCE [LARGE SCALE GENOMIC DNA]</scope>
    <source>
        <strain evidence="1 2">DSM 40526</strain>
    </source>
</reference>
<dbReference type="EMBL" id="JAGGLQ010000004">
    <property type="protein sequence ID" value="MBP2036780.1"/>
    <property type="molecule type" value="Genomic_DNA"/>
</dbReference>